<comment type="caution">
    <text evidence="8">The sequence shown here is derived from an EMBL/GenBank/DDBJ whole genome shotgun (WGS) entry which is preliminary data.</text>
</comment>
<evidence type="ECO:0000256" key="1">
    <source>
        <dbReference type="ARBA" id="ARBA00004141"/>
    </source>
</evidence>
<dbReference type="Gene3D" id="1.10.3470.10">
    <property type="entry name" value="ABC transporter involved in vitamin B12 uptake, BtuC"/>
    <property type="match status" value="1"/>
</dbReference>
<evidence type="ECO:0000256" key="2">
    <source>
        <dbReference type="ARBA" id="ARBA00008034"/>
    </source>
</evidence>
<keyword evidence="3 6" id="KW-0812">Transmembrane</keyword>
<organism evidence="8 9">
    <name type="scientific">Holospora obtusa F1</name>
    <dbReference type="NCBI Taxonomy" id="1399147"/>
    <lineage>
        <taxon>Bacteria</taxon>
        <taxon>Pseudomonadati</taxon>
        <taxon>Pseudomonadota</taxon>
        <taxon>Alphaproteobacteria</taxon>
        <taxon>Holosporales</taxon>
        <taxon>Holosporaceae</taxon>
        <taxon>Holospora</taxon>
    </lineage>
</organism>
<dbReference type="Gene3D" id="3.40.50.1980">
    <property type="entry name" value="Nitrogenase molybdenum iron protein domain"/>
    <property type="match status" value="2"/>
</dbReference>
<evidence type="ECO:0000256" key="3">
    <source>
        <dbReference type="ARBA" id="ARBA00022692"/>
    </source>
</evidence>
<dbReference type="EMBL" id="AWTR02000065">
    <property type="protein sequence ID" value="ETZ07087.1"/>
    <property type="molecule type" value="Genomic_DNA"/>
</dbReference>
<evidence type="ECO:0000313" key="8">
    <source>
        <dbReference type="EMBL" id="ETZ07087.1"/>
    </source>
</evidence>
<evidence type="ECO:0000256" key="5">
    <source>
        <dbReference type="ARBA" id="ARBA00023136"/>
    </source>
</evidence>
<feature type="transmembrane region" description="Helical" evidence="7">
    <location>
        <begin position="68"/>
        <end position="88"/>
    </location>
</feature>
<feature type="transmembrane region" description="Helical" evidence="7">
    <location>
        <begin position="247"/>
        <end position="267"/>
    </location>
</feature>
<feature type="transmembrane region" description="Helical" evidence="7">
    <location>
        <begin position="223"/>
        <end position="241"/>
    </location>
</feature>
<dbReference type="AlphaFoldDB" id="W6TTG7"/>
<evidence type="ECO:0000256" key="4">
    <source>
        <dbReference type="ARBA" id="ARBA00022989"/>
    </source>
</evidence>
<protein>
    <submittedName>
        <fullName evidence="8">Chelated iron transport system membrane protein YfeD</fullName>
    </submittedName>
</protein>
<dbReference type="GO" id="GO:0030001">
    <property type="term" value="P:metal ion transport"/>
    <property type="evidence" value="ECO:0007669"/>
    <property type="project" value="InterPro"/>
</dbReference>
<dbReference type="Pfam" id="PF00950">
    <property type="entry name" value="ABC-3"/>
    <property type="match status" value="1"/>
</dbReference>
<dbReference type="Pfam" id="PF01297">
    <property type="entry name" value="ZnuA"/>
    <property type="match status" value="1"/>
</dbReference>
<dbReference type="STRING" id="1399147.P618_200715"/>
<dbReference type="InterPro" id="IPR001626">
    <property type="entry name" value="ABC_TroCD"/>
</dbReference>
<dbReference type="GO" id="GO:0046872">
    <property type="term" value="F:metal ion binding"/>
    <property type="evidence" value="ECO:0007669"/>
    <property type="project" value="InterPro"/>
</dbReference>
<dbReference type="eggNOG" id="COG0803">
    <property type="taxonomic scope" value="Bacteria"/>
</dbReference>
<feature type="transmembrane region" description="Helical" evidence="7">
    <location>
        <begin position="100"/>
        <end position="116"/>
    </location>
</feature>
<comment type="similarity">
    <text evidence="2 6">Belongs to the ABC-3 integral membrane protein family.</text>
</comment>
<dbReference type="SUPFAM" id="SSF81345">
    <property type="entry name" value="ABC transporter involved in vitamin B12 uptake, BtuC"/>
    <property type="match status" value="1"/>
</dbReference>
<dbReference type="RefSeq" id="WP_021826891.1">
    <property type="nucleotide sequence ID" value="NZ_AWTR02000065.1"/>
</dbReference>
<keyword evidence="6" id="KW-0813">Transport</keyword>
<name>W6TTG7_HOLOB</name>
<proteinExistence type="inferred from homology"/>
<keyword evidence="9" id="KW-1185">Reference proteome</keyword>
<reference evidence="8 9" key="1">
    <citation type="journal article" date="2014" name="FEMS Microbiol. Lett.">
        <title>Draft genome sequences of three Holospora species (Holospora obtusa, Holospora undulata, and Holospora elegans), endonuclear symbiotic bacteria of the ciliate Paramecium caudatum.</title>
        <authorList>
            <person name="Dohra H."/>
            <person name="Tanaka K."/>
            <person name="Suzuki T."/>
            <person name="Fujishima M."/>
            <person name="Suzuki H."/>
        </authorList>
    </citation>
    <scope>NUCLEOTIDE SEQUENCE [LARGE SCALE GENOMIC DNA]</scope>
    <source>
        <strain evidence="8 9">F1</strain>
    </source>
</reference>
<keyword evidence="4 7" id="KW-1133">Transmembrane helix</keyword>
<keyword evidence="5 7" id="KW-0472">Membrane</keyword>
<dbReference type="SUPFAM" id="SSF53807">
    <property type="entry name" value="Helical backbone' metal receptor"/>
    <property type="match status" value="1"/>
</dbReference>
<dbReference type="eggNOG" id="COG1108">
    <property type="taxonomic scope" value="Bacteria"/>
</dbReference>
<dbReference type="GO" id="GO:0055085">
    <property type="term" value="P:transmembrane transport"/>
    <property type="evidence" value="ECO:0007669"/>
    <property type="project" value="InterPro"/>
</dbReference>
<evidence type="ECO:0000256" key="6">
    <source>
        <dbReference type="RuleBase" id="RU003943"/>
    </source>
</evidence>
<accession>W6TTG7</accession>
<evidence type="ECO:0000256" key="7">
    <source>
        <dbReference type="SAM" id="Phobius"/>
    </source>
</evidence>
<evidence type="ECO:0000313" key="9">
    <source>
        <dbReference type="Proteomes" id="UP000019112"/>
    </source>
</evidence>
<feature type="transmembrane region" description="Helical" evidence="7">
    <location>
        <begin position="136"/>
        <end position="156"/>
    </location>
</feature>
<gene>
    <name evidence="8" type="ORF">P618_200715</name>
</gene>
<comment type="subcellular location">
    <subcellularLocation>
        <location evidence="6">Cell membrane</location>
        <topology evidence="6">Multi-pass membrane protein</topology>
    </subcellularLocation>
    <subcellularLocation>
        <location evidence="1">Membrane</location>
        <topology evidence="1">Multi-pass membrane protein</topology>
    </subcellularLocation>
</comment>
<dbReference type="GO" id="GO:0043190">
    <property type="term" value="C:ATP-binding cassette (ABC) transporter complex"/>
    <property type="evidence" value="ECO:0007669"/>
    <property type="project" value="InterPro"/>
</dbReference>
<dbReference type="Proteomes" id="UP000019112">
    <property type="component" value="Unassembled WGS sequence"/>
</dbReference>
<dbReference type="InterPro" id="IPR037294">
    <property type="entry name" value="ABC_BtuC-like"/>
</dbReference>
<feature type="transmembrane region" description="Helical" evidence="7">
    <location>
        <begin position="20"/>
        <end position="38"/>
    </location>
</feature>
<dbReference type="PANTHER" id="PTHR30477:SF0">
    <property type="entry name" value="METAL TRANSPORT SYSTEM MEMBRANE PROTEIN TM_0125-RELATED"/>
    <property type="match status" value="1"/>
</dbReference>
<dbReference type="PANTHER" id="PTHR30477">
    <property type="entry name" value="ABC-TRANSPORTER METAL-BINDING PROTEIN"/>
    <property type="match status" value="1"/>
</dbReference>
<dbReference type="OrthoDB" id="9804300at2"/>
<sequence length="569" mass="64533">MSLFFSFIAPVLCHPFLQRAIILCLLSSILCALMGSVLMSGRTAFLGDALSHGMLPGITLGMKINGPWWTISLMGAVSGIFLTAITLWTSRHKALDMNSSIAGIYLLAIAISMFFGGSDDLMHAFFGSIFIVPESYVYVLTGCTVGSALFCHYFWNDLKAHSFDAEFSYRAYPKMRWIYKGWLALFVLNVAVQFQGMGSLVILGLTVLPFLSFYVSGTHLKHIFWKSALWNLCATLFSLFLSCYKDLPYGPTLLIILGAGYASALIYSRIKLPYLWRLLLVCSFSCYAQIQRPYIITSSFLLKHITEKLLPKNYKIEVISGNTQKNHTHLHHFPCNARAIKNISNASLIILHGKGIDIQWLPILKSLKTNAKILILSEKITPKKKFDKSRKNFYDELFSDGHVWHDPYYVIQYVKIISKTVFELYPEDTTKHYACAYINTLNKLDTWIATQWEKRKTASGLVFHNSMPHYQNRYGVKLYALSESREAQGKCLMGLKKLNICAIFPEHSHNYEGARQLAQDLKVKLADPLCIDDLPFGESYVSIMKYNTKILCTALTQGTQKKIKTTYKK</sequence>
<dbReference type="InterPro" id="IPR006127">
    <property type="entry name" value="ZnuA-like"/>
</dbReference>